<organism evidence="2 3">
    <name type="scientific">Mytilus coruscus</name>
    <name type="common">Sea mussel</name>
    <dbReference type="NCBI Taxonomy" id="42192"/>
    <lineage>
        <taxon>Eukaryota</taxon>
        <taxon>Metazoa</taxon>
        <taxon>Spiralia</taxon>
        <taxon>Lophotrochozoa</taxon>
        <taxon>Mollusca</taxon>
        <taxon>Bivalvia</taxon>
        <taxon>Autobranchia</taxon>
        <taxon>Pteriomorphia</taxon>
        <taxon>Mytilida</taxon>
        <taxon>Mytiloidea</taxon>
        <taxon>Mytilidae</taxon>
        <taxon>Mytilinae</taxon>
        <taxon>Mytilus</taxon>
    </lineage>
</organism>
<dbReference type="OrthoDB" id="6149201at2759"/>
<proteinExistence type="predicted"/>
<dbReference type="GO" id="GO:0003676">
    <property type="term" value="F:nucleic acid binding"/>
    <property type="evidence" value="ECO:0007669"/>
    <property type="project" value="InterPro"/>
</dbReference>
<keyword evidence="3" id="KW-1185">Reference proteome</keyword>
<dbReference type="GO" id="GO:0015074">
    <property type="term" value="P:DNA integration"/>
    <property type="evidence" value="ECO:0007669"/>
    <property type="project" value="InterPro"/>
</dbReference>
<dbReference type="Proteomes" id="UP000507470">
    <property type="component" value="Unassembled WGS sequence"/>
</dbReference>
<name>A0A6J8AN28_MYTCO</name>
<evidence type="ECO:0000313" key="3">
    <source>
        <dbReference type="Proteomes" id="UP000507470"/>
    </source>
</evidence>
<reference evidence="2 3" key="1">
    <citation type="submission" date="2020-06" db="EMBL/GenBank/DDBJ databases">
        <authorList>
            <person name="Li R."/>
            <person name="Bekaert M."/>
        </authorList>
    </citation>
    <scope>NUCLEOTIDE SEQUENCE [LARGE SCALE GENOMIC DNA]</scope>
    <source>
        <strain evidence="3">wild</strain>
    </source>
</reference>
<dbReference type="PANTHER" id="PTHR37984:SF5">
    <property type="entry name" value="PROTEIN NYNRIN-LIKE"/>
    <property type="match status" value="1"/>
</dbReference>
<sequence length="188" mass="22057">MKLMSRFGYIDELVSDNGPQFSSLEFKRFATEYGFKHTTSSPHYAQSNGQAERSVQTIKKLIMKSKDPQNINNREIIKKLEIRQRKAKTNYDKHCGPELKQLKQGDSVVMYTDGKWKAGKIIQKHHTPRSYVVQTSDGRRYRRNRRHIRPTAYNDEKTVEKEHFKNNHNTTVRKTSTVCNTSQNIRPQ</sequence>
<dbReference type="InterPro" id="IPR001584">
    <property type="entry name" value="Integrase_cat-core"/>
</dbReference>
<dbReference type="InterPro" id="IPR050951">
    <property type="entry name" value="Retrovirus_Pol_polyprotein"/>
</dbReference>
<dbReference type="PROSITE" id="PS50994">
    <property type="entry name" value="INTEGRASE"/>
    <property type="match status" value="1"/>
</dbReference>
<dbReference type="InterPro" id="IPR036397">
    <property type="entry name" value="RNaseH_sf"/>
</dbReference>
<dbReference type="Gene3D" id="3.30.420.10">
    <property type="entry name" value="Ribonuclease H-like superfamily/Ribonuclease H"/>
    <property type="match status" value="1"/>
</dbReference>
<dbReference type="InterPro" id="IPR012337">
    <property type="entry name" value="RNaseH-like_sf"/>
</dbReference>
<dbReference type="AlphaFoldDB" id="A0A6J8AN28"/>
<dbReference type="PANTHER" id="PTHR37984">
    <property type="entry name" value="PROTEIN CBG26694"/>
    <property type="match status" value="1"/>
</dbReference>
<evidence type="ECO:0000313" key="2">
    <source>
        <dbReference type="EMBL" id="CAC5370731.1"/>
    </source>
</evidence>
<protein>
    <recommendedName>
        <fullName evidence="1">Integrase catalytic domain-containing protein</fullName>
    </recommendedName>
</protein>
<evidence type="ECO:0000259" key="1">
    <source>
        <dbReference type="PROSITE" id="PS50994"/>
    </source>
</evidence>
<feature type="domain" description="Integrase catalytic" evidence="1">
    <location>
        <begin position="1"/>
        <end position="136"/>
    </location>
</feature>
<gene>
    <name evidence="2" type="ORF">MCOR_9461</name>
</gene>
<dbReference type="SUPFAM" id="SSF53098">
    <property type="entry name" value="Ribonuclease H-like"/>
    <property type="match status" value="1"/>
</dbReference>
<dbReference type="EMBL" id="CACVKT020001732">
    <property type="protein sequence ID" value="CAC5370731.1"/>
    <property type="molecule type" value="Genomic_DNA"/>
</dbReference>
<accession>A0A6J8AN28</accession>